<evidence type="ECO:0000256" key="1">
    <source>
        <dbReference type="SAM" id="MobiDB-lite"/>
    </source>
</evidence>
<protein>
    <recommendedName>
        <fullName evidence="7">FecR protein domain-containing protein</fullName>
    </recommendedName>
</protein>
<evidence type="ECO:0000259" key="4">
    <source>
        <dbReference type="Pfam" id="PF16344"/>
    </source>
</evidence>
<dbReference type="Pfam" id="PF16344">
    <property type="entry name" value="FecR_C"/>
    <property type="match status" value="1"/>
</dbReference>
<accession>A0A178IJL8</accession>
<dbReference type="PANTHER" id="PTHR30273:SF2">
    <property type="entry name" value="PROTEIN FECR"/>
    <property type="match status" value="1"/>
</dbReference>
<proteinExistence type="predicted"/>
<dbReference type="InterPro" id="IPR006860">
    <property type="entry name" value="FecR"/>
</dbReference>
<organism evidence="5 6">
    <name type="scientific">Termitidicoccus mucosus</name>
    <dbReference type="NCBI Taxonomy" id="1184151"/>
    <lineage>
        <taxon>Bacteria</taxon>
        <taxon>Pseudomonadati</taxon>
        <taxon>Verrucomicrobiota</taxon>
        <taxon>Opitutia</taxon>
        <taxon>Opitutales</taxon>
        <taxon>Opitutaceae</taxon>
        <taxon>Termitidicoccus</taxon>
    </lineage>
</organism>
<dbReference type="GO" id="GO:0016989">
    <property type="term" value="F:sigma factor antagonist activity"/>
    <property type="evidence" value="ECO:0007669"/>
    <property type="project" value="TreeGrafter"/>
</dbReference>
<keyword evidence="2" id="KW-0812">Transmembrane</keyword>
<dbReference type="STRING" id="1184151.AW736_09795"/>
<keyword evidence="2" id="KW-1133">Transmembrane helix</keyword>
<name>A0A178IJL8_9BACT</name>
<dbReference type="Gene3D" id="3.55.50.30">
    <property type="match status" value="1"/>
</dbReference>
<dbReference type="OrthoDB" id="189016at2"/>
<evidence type="ECO:0000256" key="2">
    <source>
        <dbReference type="SAM" id="Phobius"/>
    </source>
</evidence>
<feature type="domain" description="Protein FecR C-terminal" evidence="4">
    <location>
        <begin position="298"/>
        <end position="361"/>
    </location>
</feature>
<feature type="domain" description="FecR protein" evidence="3">
    <location>
        <begin position="156"/>
        <end position="249"/>
    </location>
</feature>
<dbReference type="Pfam" id="PF04773">
    <property type="entry name" value="FecR"/>
    <property type="match status" value="1"/>
</dbReference>
<sequence length="376" mass="41566">MISENAGYDKPAFECLATRYLSGESTSAEREQLVALLNNPEWKELFDNMQLAWELPVPHFDSHAASKRLAQRIKERAVDNSDHPKQARPPANTGKREQKLRANPLFRTASLLAATLFLIAGVCLTAMFRASRSASHFAVASSSSFATKDENLMESATNARERTMLMLPDGTRVTLNSGGSLSYPAAFSPGTRIVHLKGEAFFDVAHDPDAPFVVETATMRITVLGTQFNVRDFADNNEPEVSLLKGKVQITELNPAGKSAPVTLLPGQQYTLTAAARNERVRTIQPETIAQWRHDTSLVFDREPLVSVIRKLEARFGITIELAQAGLGQETITGRFDRESLEQILNMLKQTGEIDYQVIEDGHHPGKVIISPAKNR</sequence>
<comment type="caution">
    <text evidence="5">The sequence shown here is derived from an EMBL/GenBank/DDBJ whole genome shotgun (WGS) entry which is preliminary data.</text>
</comment>
<gene>
    <name evidence="5" type="ORF">AW736_09795</name>
</gene>
<dbReference type="AlphaFoldDB" id="A0A178IJL8"/>
<dbReference type="PIRSF" id="PIRSF018266">
    <property type="entry name" value="FecR"/>
    <property type="match status" value="1"/>
</dbReference>
<dbReference type="Gene3D" id="2.60.120.1440">
    <property type="match status" value="1"/>
</dbReference>
<keyword evidence="6" id="KW-1185">Reference proteome</keyword>
<dbReference type="EMBL" id="LRRQ01000075">
    <property type="protein sequence ID" value="OAM90064.1"/>
    <property type="molecule type" value="Genomic_DNA"/>
</dbReference>
<feature type="region of interest" description="Disordered" evidence="1">
    <location>
        <begin position="75"/>
        <end position="99"/>
    </location>
</feature>
<evidence type="ECO:0000313" key="6">
    <source>
        <dbReference type="Proteomes" id="UP000078486"/>
    </source>
</evidence>
<dbReference type="Proteomes" id="UP000078486">
    <property type="component" value="Unassembled WGS sequence"/>
</dbReference>
<evidence type="ECO:0000259" key="3">
    <source>
        <dbReference type="Pfam" id="PF04773"/>
    </source>
</evidence>
<dbReference type="PANTHER" id="PTHR30273">
    <property type="entry name" value="PERIPLASMIC SIGNAL SENSOR AND SIGMA FACTOR ACTIVATOR FECR-RELATED"/>
    <property type="match status" value="1"/>
</dbReference>
<evidence type="ECO:0000313" key="5">
    <source>
        <dbReference type="EMBL" id="OAM90064.1"/>
    </source>
</evidence>
<feature type="compositionally biased region" description="Basic and acidic residues" evidence="1">
    <location>
        <begin position="75"/>
        <end position="85"/>
    </location>
</feature>
<feature type="transmembrane region" description="Helical" evidence="2">
    <location>
        <begin position="105"/>
        <end position="128"/>
    </location>
</feature>
<reference evidence="5 6" key="1">
    <citation type="submission" date="2016-01" db="EMBL/GenBank/DDBJ databases">
        <title>High potential of lignocellulose degradation of a new Verrucomicrobia species.</title>
        <authorList>
            <person name="Wang Y."/>
            <person name="Shi Y."/>
            <person name="Qiu Z."/>
            <person name="Liu S."/>
            <person name="Yang H."/>
        </authorList>
    </citation>
    <scope>NUCLEOTIDE SEQUENCE [LARGE SCALE GENOMIC DNA]</scope>
    <source>
        <strain evidence="5 6">TSB47</strain>
    </source>
</reference>
<keyword evidence="2" id="KW-0472">Membrane</keyword>
<evidence type="ECO:0008006" key="7">
    <source>
        <dbReference type="Google" id="ProtNLM"/>
    </source>
</evidence>
<dbReference type="InterPro" id="IPR012373">
    <property type="entry name" value="Ferrdict_sens_TM"/>
</dbReference>
<dbReference type="InterPro" id="IPR032508">
    <property type="entry name" value="FecR_C"/>
</dbReference>